<sequence length="214" mass="23029">MMKTMLTARNSHTLLRGMAGGHIRGGEATSNISAAAGAEVEVEGKGGFFGEKVGSREHTGREIGCQGSKAPRLVLPDTAQNLQGSKGPGLRSLQVWTLQVWQIHSQHVSDTRHQTPWSQDFSGLCTAHSAHYTAVAVARIDKTTRAPLGSAMMASKSLGRSTMACHRGSDSESSDIPDIHSKTITLYPEKDLQEKKTHTPYAVAILIASLQDRE</sequence>
<organism evidence="1 2">
    <name type="scientific">Venturia nashicola</name>
    <dbReference type="NCBI Taxonomy" id="86259"/>
    <lineage>
        <taxon>Eukaryota</taxon>
        <taxon>Fungi</taxon>
        <taxon>Dikarya</taxon>
        <taxon>Ascomycota</taxon>
        <taxon>Pezizomycotina</taxon>
        <taxon>Dothideomycetes</taxon>
        <taxon>Pleosporomycetidae</taxon>
        <taxon>Venturiales</taxon>
        <taxon>Venturiaceae</taxon>
        <taxon>Venturia</taxon>
    </lineage>
</organism>
<dbReference type="AlphaFoldDB" id="A0A4Z1P3E2"/>
<evidence type="ECO:0000313" key="1">
    <source>
        <dbReference type="EMBL" id="TID16148.1"/>
    </source>
</evidence>
<accession>A0A4Z1P3E2</accession>
<dbReference type="Proteomes" id="UP000298493">
    <property type="component" value="Unassembled WGS sequence"/>
</dbReference>
<reference evidence="1 2" key="1">
    <citation type="submission" date="2019-04" db="EMBL/GenBank/DDBJ databases">
        <title>High contiguity whole genome sequence and gene annotation resource for two Venturia nashicola isolates.</title>
        <authorList>
            <person name="Prokchorchik M."/>
            <person name="Won K."/>
            <person name="Lee Y."/>
            <person name="Choi E.D."/>
            <person name="Segonzac C."/>
            <person name="Sohn K.H."/>
        </authorList>
    </citation>
    <scope>NUCLEOTIDE SEQUENCE [LARGE SCALE GENOMIC DNA]</scope>
    <source>
        <strain evidence="1 2">PRI2</strain>
    </source>
</reference>
<comment type="caution">
    <text evidence="1">The sequence shown here is derived from an EMBL/GenBank/DDBJ whole genome shotgun (WGS) entry which is preliminary data.</text>
</comment>
<proteinExistence type="predicted"/>
<gene>
    <name evidence="1" type="ORF">E6O75_ATG09206</name>
</gene>
<keyword evidence="2" id="KW-1185">Reference proteome</keyword>
<dbReference type="EMBL" id="SNSC02000019">
    <property type="protein sequence ID" value="TID16148.1"/>
    <property type="molecule type" value="Genomic_DNA"/>
</dbReference>
<protein>
    <submittedName>
        <fullName evidence="1">Uncharacterized protein</fullName>
    </submittedName>
</protein>
<name>A0A4Z1P3E2_9PEZI</name>
<evidence type="ECO:0000313" key="2">
    <source>
        <dbReference type="Proteomes" id="UP000298493"/>
    </source>
</evidence>